<feature type="domain" description="CoA carboxyltransferase C-terminal" evidence="9">
    <location>
        <begin position="333"/>
        <end position="564"/>
    </location>
</feature>
<dbReference type="UniPathway" id="UPA00363">
    <property type="reaction ID" value="UER00861"/>
</dbReference>
<dbReference type="EMBL" id="CBMG010000102">
    <property type="protein sequence ID" value="CEG03182.1"/>
    <property type="molecule type" value="Genomic_DNA"/>
</dbReference>
<evidence type="ECO:0000256" key="6">
    <source>
        <dbReference type="ARBA" id="ARBA00052347"/>
    </source>
</evidence>
<dbReference type="PROSITE" id="PS50980">
    <property type="entry name" value="COA_CT_NTER"/>
    <property type="match status" value="1"/>
</dbReference>
<dbReference type="FunFam" id="3.90.226.10:FF:000007">
    <property type="entry name" value="Methylcrotonoyl-CoA carboxylase subunit beta"/>
    <property type="match status" value="1"/>
</dbReference>
<dbReference type="PROSITE" id="PS50989">
    <property type="entry name" value="COA_CT_CTER"/>
    <property type="match status" value="1"/>
</dbReference>
<dbReference type="AlphaFoldDB" id="A0A096PED7"/>
<comment type="catalytic activity">
    <reaction evidence="6">
        <text>3-methylbut-2-enoyl-CoA + hydrogencarbonate + ATP = 3-methyl-(2E)-glutaconyl-CoA + ADP + phosphate + H(+)</text>
        <dbReference type="Rhea" id="RHEA:13589"/>
        <dbReference type="ChEBI" id="CHEBI:15378"/>
        <dbReference type="ChEBI" id="CHEBI:17544"/>
        <dbReference type="ChEBI" id="CHEBI:30616"/>
        <dbReference type="ChEBI" id="CHEBI:43474"/>
        <dbReference type="ChEBI" id="CHEBI:57344"/>
        <dbReference type="ChEBI" id="CHEBI:57346"/>
        <dbReference type="ChEBI" id="CHEBI:456216"/>
        <dbReference type="EC" id="6.4.1.4"/>
    </reaction>
</comment>
<comment type="similarity">
    <text evidence="1">Belongs to the AccD/PCCB family.</text>
</comment>
<proteinExistence type="inferred from homology"/>
<feature type="region of interest" description="Disordered" evidence="7">
    <location>
        <begin position="1"/>
        <end position="27"/>
    </location>
</feature>
<accession>A0A096PED7</accession>
<dbReference type="PANTHER" id="PTHR22855">
    <property type="entry name" value="ACETYL, PROPIONYL, PYRUVATE, AND GLUTACONYL CARBOXYLASE-RELATED"/>
    <property type="match status" value="1"/>
</dbReference>
<dbReference type="InterPro" id="IPR011762">
    <property type="entry name" value="COA_CT_N"/>
</dbReference>
<evidence type="ECO:0000256" key="7">
    <source>
        <dbReference type="SAM" id="MobiDB-lite"/>
    </source>
</evidence>
<comment type="pathway">
    <text evidence="2">Amino-acid degradation; L-leucine degradation; (S)-3-hydroxy-3-methylglutaryl-CoA from 3-isovaleryl-CoA: step 2/3.</text>
</comment>
<sequence length="571" mass="61494">MTLSRSSRQAMLLGRQLGRQNSRSQISSQKRAVANLTPPHHANAISRIQTAVDPSSDEFKENEKQMGEVMSRMQELARKIQKGGSEKARQKHIARKKMLPRDRVTALIDPGTTFLELSPMAGHELYPEAEVPAGGIITGVGTVEGVTCVIVANDSTVKGGTYYPITVKKHLRAQAVARENKLPCIYLVDSGGANLPHQADVFPDQNHFGRIFYNQARMSAEGIPQIAVVMGPCTAGGAYVPAMSDESIIVQEQGHIFLAGPPLVKAATGEVVSHEDLGGGKMHSSVSGVTDYLAVDDAHAVVLARRCISNLNWPKKSPETQAPKPTFSEPLHNPEELLGIATTNLRKPLPIREVIARVVDGSEFSEFKHDFGTTLVTGFAEIYGHKVGIVANDGILFASSAVKGAHFIELCSQRGIPLVFLQNISGFMVGSQSERDGIAKHGAKLVTAVACADVPKFTVVVGGSYGAGNYGMCGRAYSPRFLWMWPNAKVGVMGSEQLAAVMETVGKTVDAGLKERIEKESDATFSSARLWDDGIIPPQHTRRYLGLGLQAAMGGRNEVKAGDTKFGVFRM</sequence>
<dbReference type="PANTHER" id="PTHR22855:SF13">
    <property type="entry name" value="METHYLCROTONOYL-COA CARBOXYLASE BETA CHAIN, MITOCHONDRIAL"/>
    <property type="match status" value="1"/>
</dbReference>
<dbReference type="Gene3D" id="3.90.226.10">
    <property type="entry name" value="2-enoyl-CoA Hydratase, Chain A, domain 1"/>
    <property type="match status" value="2"/>
</dbReference>
<dbReference type="InterPro" id="IPR045190">
    <property type="entry name" value="MCCB/AccD1-like"/>
</dbReference>
<evidence type="ECO:0000256" key="3">
    <source>
        <dbReference type="ARBA" id="ARBA00026116"/>
    </source>
</evidence>
<dbReference type="InterPro" id="IPR034733">
    <property type="entry name" value="AcCoA_carboxyl_beta"/>
</dbReference>
<dbReference type="Pfam" id="PF01039">
    <property type="entry name" value="Carboxyl_trans"/>
    <property type="match status" value="1"/>
</dbReference>
<evidence type="ECO:0000313" key="10">
    <source>
        <dbReference type="EMBL" id="CEG03182.1"/>
    </source>
</evidence>
<evidence type="ECO:0000259" key="9">
    <source>
        <dbReference type="PROSITE" id="PS50989"/>
    </source>
</evidence>
<reference evidence="10" key="1">
    <citation type="submission" date="2013-05" db="EMBL/GenBank/DDBJ databases">
        <title>Draft genome sequences of six wheat associated Fusarium spp. isolates.</title>
        <authorList>
            <person name="Moolhuijzen P.M."/>
            <person name="Manners J.M."/>
            <person name="Wilcox S."/>
            <person name="Bellgard M.I."/>
            <person name="Gardiner D.M."/>
        </authorList>
    </citation>
    <scope>NUCLEOTIDE SEQUENCE</scope>
    <source>
        <strain evidence="10">CS5907</strain>
        <strain evidence="10">CS5907</strain>
    </source>
</reference>
<dbReference type="EC" id="6.4.1.4" evidence="3"/>
<dbReference type="GO" id="GO:1905202">
    <property type="term" value="C:methylcrotonoyl-CoA carboxylase complex"/>
    <property type="evidence" value="ECO:0007669"/>
    <property type="project" value="TreeGrafter"/>
</dbReference>
<dbReference type="InterPro" id="IPR029045">
    <property type="entry name" value="ClpP/crotonase-like_dom_sf"/>
</dbReference>
<organism evidence="10">
    <name type="scientific">Fusarium acuminatum CS5907</name>
    <dbReference type="NCBI Taxonomy" id="1318461"/>
    <lineage>
        <taxon>Eukaryota</taxon>
        <taxon>Fungi</taxon>
        <taxon>Dikarya</taxon>
        <taxon>Ascomycota</taxon>
        <taxon>Pezizomycotina</taxon>
        <taxon>Sordariomycetes</taxon>
        <taxon>Hypocreomycetidae</taxon>
        <taxon>Hypocreales</taxon>
        <taxon>Nectriaceae</taxon>
        <taxon>Fusarium</taxon>
        <taxon>Fusarium tricinctum species complex</taxon>
    </lineage>
</organism>
<dbReference type="SUPFAM" id="SSF52096">
    <property type="entry name" value="ClpP/crotonase"/>
    <property type="match status" value="2"/>
</dbReference>
<name>A0A096PED7_9HYPO</name>
<feature type="compositionally biased region" description="Polar residues" evidence="7">
    <location>
        <begin position="18"/>
        <end position="27"/>
    </location>
</feature>
<dbReference type="FunFam" id="3.90.226.10:FF:000004">
    <property type="entry name" value="Methylcrotonoyl-CoA carboxylase beta chain"/>
    <property type="match status" value="1"/>
</dbReference>
<feature type="domain" description="CoA carboxyltransferase N-terminal" evidence="8">
    <location>
        <begin position="66"/>
        <end position="323"/>
    </location>
</feature>
<comment type="caution">
    <text evidence="10">The sequence shown here is derived from an EMBL/GenBank/DDBJ whole genome shotgun (WGS) entry which is preliminary data.</text>
</comment>
<evidence type="ECO:0000259" key="8">
    <source>
        <dbReference type="PROSITE" id="PS50980"/>
    </source>
</evidence>
<dbReference type="InterPro" id="IPR011763">
    <property type="entry name" value="COA_CT_C"/>
</dbReference>
<dbReference type="GO" id="GO:0004485">
    <property type="term" value="F:methylcrotonoyl-CoA carboxylase activity"/>
    <property type="evidence" value="ECO:0007669"/>
    <property type="project" value="UniProtKB-EC"/>
</dbReference>
<evidence type="ECO:0000256" key="4">
    <source>
        <dbReference type="ARBA" id="ARBA00031237"/>
    </source>
</evidence>
<dbReference type="GO" id="GO:0005739">
    <property type="term" value="C:mitochondrion"/>
    <property type="evidence" value="ECO:0007669"/>
    <property type="project" value="TreeGrafter"/>
</dbReference>
<evidence type="ECO:0000256" key="5">
    <source>
        <dbReference type="ARBA" id="ARBA00031404"/>
    </source>
</evidence>
<evidence type="ECO:0000256" key="2">
    <source>
        <dbReference type="ARBA" id="ARBA00025711"/>
    </source>
</evidence>
<gene>
    <name evidence="10" type="ORF">BN851_0005240</name>
</gene>
<evidence type="ECO:0000256" key="1">
    <source>
        <dbReference type="ARBA" id="ARBA00006102"/>
    </source>
</evidence>
<protein>
    <recommendedName>
        <fullName evidence="3">methylcrotonoyl-CoA carboxylase</fullName>
        <ecNumber evidence="3">6.4.1.4</ecNumber>
    </recommendedName>
    <alternativeName>
        <fullName evidence="5">3-methylcrotonyl-CoA carboxylase 2</fullName>
    </alternativeName>
    <alternativeName>
        <fullName evidence="4">3-methylcrotonyl-CoA:carbon dioxide ligase subunit beta</fullName>
    </alternativeName>
</protein>
<dbReference type="GO" id="GO:0006552">
    <property type="term" value="P:L-leucine catabolic process"/>
    <property type="evidence" value="ECO:0007669"/>
    <property type="project" value="UniProtKB-UniPathway"/>
</dbReference>